<evidence type="ECO:0000313" key="3">
    <source>
        <dbReference type="EMBL" id="NIY56610.1"/>
    </source>
</evidence>
<dbReference type="EMBL" id="QPQM01000011">
    <property type="protein sequence ID" value="NIY56610.1"/>
    <property type="molecule type" value="Genomic_DNA"/>
</dbReference>
<proteinExistence type="predicted"/>
<dbReference type="AlphaFoldDB" id="A0AAP7FTV3"/>
<dbReference type="Gene3D" id="3.90.550.10">
    <property type="entry name" value="Spore Coat Polysaccharide Biosynthesis Protein SpsA, Chain A"/>
    <property type="match status" value="1"/>
</dbReference>
<keyword evidence="4" id="KW-1185">Reference proteome</keyword>
<accession>A0AAP7FTV3</accession>
<evidence type="ECO:0000313" key="2">
    <source>
        <dbReference type="EMBL" id="AKN89118.1"/>
    </source>
</evidence>
<gene>
    <name evidence="3" type="ORF">CHQ83_04600</name>
    <name evidence="2" type="ORF">FNO190_1489</name>
</gene>
<keyword evidence="2" id="KW-0032">Aminotransferase</keyword>
<dbReference type="PANTHER" id="PTHR22916:SF3">
    <property type="entry name" value="UDP-GLCNAC:BETAGAL BETA-1,3-N-ACETYLGLUCOSAMINYLTRANSFERASE-LIKE PROTEIN 1"/>
    <property type="match status" value="1"/>
</dbReference>
<evidence type="ECO:0000259" key="1">
    <source>
        <dbReference type="Pfam" id="PF00535"/>
    </source>
</evidence>
<organism evidence="3 5">
    <name type="scientific">Francisella orientalis</name>
    <dbReference type="NCBI Taxonomy" id="299583"/>
    <lineage>
        <taxon>Bacteria</taxon>
        <taxon>Pseudomonadati</taxon>
        <taxon>Pseudomonadota</taxon>
        <taxon>Gammaproteobacteria</taxon>
        <taxon>Thiotrichales</taxon>
        <taxon>Francisellaceae</taxon>
        <taxon>Francisella</taxon>
    </lineage>
</organism>
<reference evidence="4" key="1">
    <citation type="submission" date="2015-02" db="EMBL/GenBank/DDBJ databases">
        <title>Complete genome sequence of Francisella noatunensis subsp. orientalis FNO190 isolated from farm-raised Nile tilapia in Brazil.</title>
        <authorList>
            <person name="Figueiredo H.C.P."/>
            <person name="Leal C.A.G."/>
            <person name="Pereira F.L."/>
            <person name="Soares S.C."/>
            <person name="Goncalves L.A."/>
            <person name="Dorella F.A."/>
            <person name="Carvalho A.F."/>
            <person name="Azevedo V.A.C."/>
        </authorList>
    </citation>
    <scope>NUCLEOTIDE SEQUENCE [LARGE SCALE GENOMIC DNA]</scope>
    <source>
        <strain evidence="4">FNO190</strain>
    </source>
</reference>
<dbReference type="PANTHER" id="PTHR22916">
    <property type="entry name" value="GLYCOSYLTRANSFERASE"/>
    <property type="match status" value="1"/>
</dbReference>
<dbReference type="Pfam" id="PF00535">
    <property type="entry name" value="Glycos_transf_2"/>
    <property type="match status" value="1"/>
</dbReference>
<evidence type="ECO:0000313" key="4">
    <source>
        <dbReference type="Proteomes" id="UP000035930"/>
    </source>
</evidence>
<dbReference type="EMBL" id="CP011923">
    <property type="protein sequence ID" value="AKN89118.1"/>
    <property type="molecule type" value="Genomic_DNA"/>
</dbReference>
<dbReference type="GO" id="GO:0008483">
    <property type="term" value="F:transaminase activity"/>
    <property type="evidence" value="ECO:0007669"/>
    <property type="project" value="UniProtKB-KW"/>
</dbReference>
<dbReference type="SUPFAM" id="SSF53448">
    <property type="entry name" value="Nucleotide-diphospho-sugar transferases"/>
    <property type="match status" value="1"/>
</dbReference>
<reference evidence="2" key="2">
    <citation type="submission" date="2017-08" db="EMBL/GenBank/DDBJ databases">
        <title>Complete Genome Sequence of Francisella noatunensis subsp. orientalis strain FNO190.</title>
        <authorList>
            <person name="Pereira F.L."/>
            <person name="Goncalves L.A."/>
            <person name="Guilherme T.C."/>
            <person name="Soares S.C."/>
            <person name="Dorella F.A."/>
            <person name="Carvalho A.F."/>
            <person name="Leibowitz M.P."/>
            <person name="Leal C.A.G."/>
            <person name="Azevedo V.A.C."/>
            <person name="Figueiredo H.C.P."/>
        </authorList>
    </citation>
    <scope>NUCLEOTIDE SEQUENCE</scope>
    <source>
        <strain evidence="2">FNO190</strain>
    </source>
</reference>
<name>A0AAP7FTV3_9GAMM</name>
<keyword evidence="2" id="KW-0808">Transferase</keyword>
<reference evidence="3" key="3">
    <citation type="journal article" date="2020" name="Int. J. Syst. Evol. Microbiol.">
        <title>Reclassification of Francisella noatunensis subsp. orientalis Ottem et al. 2009 as Francisella orientalis sp. nov., Francisella noatunensis subsp. chilensis subsp. nov. and emended description of Francisella noatunensis.</title>
        <authorList>
            <person name="Ramirez-Paredes J.G."/>
            <person name="Larsson P."/>
            <person name="Thompson K.D."/>
            <person name="Penman D.J."/>
            <person name="Busse H.J."/>
            <person name="Ohrman C."/>
            <person name="Sjodin A."/>
            <person name="Soto E."/>
            <person name="Richards R.H."/>
            <person name="Adams A."/>
            <person name="Colquhoun D.J."/>
        </authorList>
    </citation>
    <scope>NUCLEOTIDE SEQUENCE</scope>
    <source>
        <strain evidence="3">LADL-07285A</strain>
    </source>
</reference>
<dbReference type="GO" id="GO:0016758">
    <property type="term" value="F:hexosyltransferase activity"/>
    <property type="evidence" value="ECO:0007669"/>
    <property type="project" value="UniProtKB-ARBA"/>
</dbReference>
<dbReference type="InterPro" id="IPR029044">
    <property type="entry name" value="Nucleotide-diphossugar_trans"/>
</dbReference>
<feature type="domain" description="Glycosyltransferase 2-like" evidence="1">
    <location>
        <begin position="13"/>
        <end position="172"/>
    </location>
</feature>
<dbReference type="InterPro" id="IPR001173">
    <property type="entry name" value="Glyco_trans_2-like"/>
</dbReference>
<protein>
    <submittedName>
        <fullName evidence="2">Aminotransferase</fullName>
    </submittedName>
    <submittedName>
        <fullName evidence="3">Glycosyltransferase</fullName>
    </submittedName>
</protein>
<dbReference type="Proteomes" id="UP000035930">
    <property type="component" value="Chromosome"/>
</dbReference>
<sequence>MEEKLLVTILCQTYNQEQFISQALDSFLMQETDFDFDVIVRDDASTDATAKIVKGYAAKYPKIIKPIYELENQMSQGIGLLPGMLPRVMKDRKSRYIALCDGDDYWTDPLKLQKQISFLEENPKFVGSAHASRYLRDGKEAELASRNIHDKDIYTFEEYLGNCYFQTSSWVYRYDTDFRPLIENFFYRKCGGDVYMTLAFMTLGPIKYFDEVMSVWRVHDKGEWSKNSADHQIMEILVAFVDYTYKFDEKYKPKFYEQLYFTIKNISSETFSKLVMENYQSKDIQKIITMLATVIIDSNSPINKIIESREGTIKECNAYIKTLEQLLELEKNKSIIDFLKSKILSLFKR</sequence>
<evidence type="ECO:0000313" key="5">
    <source>
        <dbReference type="Proteomes" id="UP000774689"/>
    </source>
</evidence>
<dbReference type="Proteomes" id="UP000774689">
    <property type="component" value="Unassembled WGS sequence"/>
</dbReference>